<dbReference type="Proteomes" id="UP000235145">
    <property type="component" value="Unassembled WGS sequence"/>
</dbReference>
<evidence type="ECO:0000313" key="2">
    <source>
        <dbReference type="EMBL" id="KAJ0212374.1"/>
    </source>
</evidence>
<evidence type="ECO:0000313" key="3">
    <source>
        <dbReference type="Proteomes" id="UP000235145"/>
    </source>
</evidence>
<accession>A0A9R1XJP9</accession>
<feature type="region of interest" description="Disordered" evidence="1">
    <location>
        <begin position="72"/>
        <end position="94"/>
    </location>
</feature>
<organism evidence="2 3">
    <name type="scientific">Lactuca sativa</name>
    <name type="common">Garden lettuce</name>
    <dbReference type="NCBI Taxonomy" id="4236"/>
    <lineage>
        <taxon>Eukaryota</taxon>
        <taxon>Viridiplantae</taxon>
        <taxon>Streptophyta</taxon>
        <taxon>Embryophyta</taxon>
        <taxon>Tracheophyta</taxon>
        <taxon>Spermatophyta</taxon>
        <taxon>Magnoliopsida</taxon>
        <taxon>eudicotyledons</taxon>
        <taxon>Gunneridae</taxon>
        <taxon>Pentapetalae</taxon>
        <taxon>asterids</taxon>
        <taxon>campanulids</taxon>
        <taxon>Asterales</taxon>
        <taxon>Asteraceae</taxon>
        <taxon>Cichorioideae</taxon>
        <taxon>Cichorieae</taxon>
        <taxon>Lactucinae</taxon>
        <taxon>Lactuca</taxon>
    </lineage>
</organism>
<sequence>MQVLLASTKEVKDKNDGFETVLKKNKGNKSKVSSNSAVGERKQFAIQGQYGNNSKNERLGVEAGIHLVDKGKSSNSKGYDQKGTGSGGSLYPKGNFGSSSDKGIKHDYLKKEEVGNKIVFTQSYVPKFGGDFKVSSYFDKFHQNVKGAALIYLNVSNSFGVLQDSCNEESEEALYEEFGLDKFAYKNFIPMVKKTSLSPKPESLCYEDGEVELDIALVAQSESKWLNFQCLSK</sequence>
<protein>
    <submittedName>
        <fullName evidence="2">Uncharacterized protein</fullName>
    </submittedName>
</protein>
<name>A0A9R1XJP9_LACSA</name>
<gene>
    <name evidence="2" type="ORF">LSAT_V11C400197550</name>
</gene>
<reference evidence="2 3" key="1">
    <citation type="journal article" date="2017" name="Nat. Commun.">
        <title>Genome assembly with in vitro proximity ligation data and whole-genome triplication in lettuce.</title>
        <authorList>
            <person name="Reyes-Chin-Wo S."/>
            <person name="Wang Z."/>
            <person name="Yang X."/>
            <person name="Kozik A."/>
            <person name="Arikit S."/>
            <person name="Song C."/>
            <person name="Xia L."/>
            <person name="Froenicke L."/>
            <person name="Lavelle D.O."/>
            <person name="Truco M.J."/>
            <person name="Xia R."/>
            <person name="Zhu S."/>
            <person name="Xu C."/>
            <person name="Xu H."/>
            <person name="Xu X."/>
            <person name="Cox K."/>
            <person name="Korf I."/>
            <person name="Meyers B.C."/>
            <person name="Michelmore R.W."/>
        </authorList>
    </citation>
    <scope>NUCLEOTIDE SEQUENCE [LARGE SCALE GENOMIC DNA]</scope>
    <source>
        <strain evidence="3">cv. Salinas</strain>
        <tissue evidence="2">Seedlings</tissue>
    </source>
</reference>
<dbReference type="AlphaFoldDB" id="A0A9R1XJP9"/>
<dbReference type="EMBL" id="NBSK02000004">
    <property type="protein sequence ID" value="KAJ0212374.1"/>
    <property type="molecule type" value="Genomic_DNA"/>
</dbReference>
<proteinExistence type="predicted"/>
<keyword evidence="3" id="KW-1185">Reference proteome</keyword>
<evidence type="ECO:0000256" key="1">
    <source>
        <dbReference type="SAM" id="MobiDB-lite"/>
    </source>
</evidence>
<comment type="caution">
    <text evidence="2">The sequence shown here is derived from an EMBL/GenBank/DDBJ whole genome shotgun (WGS) entry which is preliminary data.</text>
</comment>